<reference evidence="1" key="1">
    <citation type="submission" date="2021-01" db="EMBL/GenBank/DDBJ databases">
        <title>Whole genome shotgun sequence of Actinoplanes tereljensis NBRC 105297.</title>
        <authorList>
            <person name="Komaki H."/>
            <person name="Tamura T."/>
        </authorList>
    </citation>
    <scope>NUCLEOTIDE SEQUENCE</scope>
    <source>
        <strain evidence="1">NBRC 105297</strain>
    </source>
</reference>
<organism evidence="1 2">
    <name type="scientific">Paractinoplanes tereljensis</name>
    <dbReference type="NCBI Taxonomy" id="571912"/>
    <lineage>
        <taxon>Bacteria</taxon>
        <taxon>Bacillati</taxon>
        <taxon>Actinomycetota</taxon>
        <taxon>Actinomycetes</taxon>
        <taxon>Micromonosporales</taxon>
        <taxon>Micromonosporaceae</taxon>
        <taxon>Paractinoplanes</taxon>
    </lineage>
</organism>
<protein>
    <submittedName>
        <fullName evidence="1">Uncharacterized protein</fullName>
    </submittedName>
</protein>
<name>A0A919NS81_9ACTN</name>
<evidence type="ECO:0000313" key="2">
    <source>
        <dbReference type="Proteomes" id="UP000623608"/>
    </source>
</evidence>
<gene>
    <name evidence="1" type="ORF">Ate02nite_57540</name>
</gene>
<accession>A0A919NS81</accession>
<dbReference type="EMBL" id="BOMY01000038">
    <property type="protein sequence ID" value="GIF23024.1"/>
    <property type="molecule type" value="Genomic_DNA"/>
</dbReference>
<sequence length="97" mass="10972">MDDAADPADEVIASAREAFKRGDNIFEYTVSAILESAYTGARYGRPFKAVQNMSLQNQICNQGWELVNGSVSKWDPSNSAYMVRFYLFRRCEANFEA</sequence>
<proteinExistence type="predicted"/>
<dbReference type="AlphaFoldDB" id="A0A919NS81"/>
<dbReference type="Proteomes" id="UP000623608">
    <property type="component" value="Unassembled WGS sequence"/>
</dbReference>
<evidence type="ECO:0000313" key="1">
    <source>
        <dbReference type="EMBL" id="GIF23024.1"/>
    </source>
</evidence>
<comment type="caution">
    <text evidence="1">The sequence shown here is derived from an EMBL/GenBank/DDBJ whole genome shotgun (WGS) entry which is preliminary data.</text>
</comment>
<keyword evidence="2" id="KW-1185">Reference proteome</keyword>